<dbReference type="SUPFAM" id="SSF53244">
    <property type="entry name" value="MurD-like peptide ligases, peptide-binding domain"/>
    <property type="match status" value="1"/>
</dbReference>
<dbReference type="Gene3D" id="3.90.190.20">
    <property type="entry name" value="Mur ligase, C-terminal domain"/>
    <property type="match status" value="1"/>
</dbReference>
<dbReference type="Pfam" id="PF08245">
    <property type="entry name" value="Mur_ligase_M"/>
    <property type="match status" value="1"/>
</dbReference>
<keyword evidence="2" id="KW-0547">Nucleotide-binding</keyword>
<dbReference type="EMBL" id="JANFPI010000001">
    <property type="protein sequence ID" value="MCX8995495.1"/>
    <property type="molecule type" value="Genomic_DNA"/>
</dbReference>
<dbReference type="RefSeq" id="WP_306409278.1">
    <property type="nucleotide sequence ID" value="NZ_JANFPI010000001.1"/>
</dbReference>
<organism evidence="6 7">
    <name type="scientific">Ectorhizobium quercum</name>
    <dbReference type="NCBI Taxonomy" id="2965071"/>
    <lineage>
        <taxon>Bacteria</taxon>
        <taxon>Pseudomonadati</taxon>
        <taxon>Pseudomonadota</taxon>
        <taxon>Alphaproteobacteria</taxon>
        <taxon>Hyphomicrobiales</taxon>
        <taxon>Rhizobiaceae</taxon>
        <taxon>Ectorhizobium</taxon>
    </lineage>
</organism>
<evidence type="ECO:0000313" key="6">
    <source>
        <dbReference type="EMBL" id="MCX8995495.1"/>
    </source>
</evidence>
<dbReference type="InterPro" id="IPR051046">
    <property type="entry name" value="MurCDEF_CellWall_CoF430Synth"/>
</dbReference>
<dbReference type="GO" id="GO:0016881">
    <property type="term" value="F:acid-amino acid ligase activity"/>
    <property type="evidence" value="ECO:0007669"/>
    <property type="project" value="InterPro"/>
</dbReference>
<gene>
    <name evidence="6" type="ORF">NOF55_00050</name>
</gene>
<dbReference type="SUPFAM" id="SSF48208">
    <property type="entry name" value="Six-hairpin glycosidases"/>
    <property type="match status" value="1"/>
</dbReference>
<accession>A0AAE3SSV8</accession>
<evidence type="ECO:0000256" key="2">
    <source>
        <dbReference type="ARBA" id="ARBA00022741"/>
    </source>
</evidence>
<dbReference type="Pfam" id="PF02875">
    <property type="entry name" value="Mur_ligase_C"/>
    <property type="match status" value="1"/>
</dbReference>
<sequence>MDFSEKLKLARRKTVESLPAEKGVVRTVTLFFSVSDGEKRAQVVHASGFPFEAVWQKACLQLREIMAREGLTGKWLRIDWVEDVEAVTWKELRRRLTKIKRNYFRHGLALDPELRIAFLEQELNGNAMLYGGNAIAHAVVNEKNFSIYARRRFGEATDPDFSDDRPVYILSTGGLFVDEEGACQALGPAGPNGGRRHVEKLSAGDVRSLIENSSSFLARQVRDDGLFVYGYHPCFDRQIAAYNALRHASTTYSMIEAWEITRDPALKVAIDKALGALEERLIKPATLPDGTAAAFLVEANGEIKLGGNAVCLLALVKYSEVTGTRRYLDLLERLASGILYLQDPETGIFRHVIHYPGLEPKEDFRIIYYDGEAAFGLMRLYGLTGDARWLEAVEKAFGHFIRAEHWKAHDHWLGYCVNELTRVRPDEKYYRFGVSNIADHLDFVLERITTFPTLLELMMAARQMIARLQADDANRHLLDAIDLDKFHRALHARAHYLLNGHFWPELAMYFANPAGIAGSFFIRHHAFRVRIDDVEHYLSGFVAYLKYLEAEPGEAETTGEPPSVWTAAEMEQATGGTWAVKPPQGWSAGGICPYAPAYRPGDMVVSRAHGEAKGIPLRSLGDLRPKPAAVLATAMDPALDRLGIPVLTVADTKKAVLALGHHARGKIGGKVIGITGSAGKTTCVAMLAHVLQAWGSVEQSRENANLPFGVAWNLASFDRRTKHIVMELAVGRMGQSARMARPHVAIFTNVLPAHLSETSTIADIAATKGAIFSGMEPGGVAILNRDMLEWQTVLRLAQRRGLQVLHYGSAEDCDYRLLSYSPSEGRVHAAIGGRDVVYGIGAAGAHMALNSLAVLAAVSAIGYPLETALPMLRTFAALPGRGQEIALELDNRRLTVIDDAYNANPGSMQAAIERLDDEDASGRRIAVFGQMAELGPQAPHYHTELAAIVNRSRIDRVYAVGDLYAGFWELLSPGKRAAHVEEPEQLKAMLVEELCDGDTVLFKGSNSTRIHEVVAWLRGLE</sequence>
<feature type="domain" description="Mur ligase C-terminal" evidence="4">
    <location>
        <begin position="892"/>
        <end position="1005"/>
    </location>
</feature>
<dbReference type="InterPro" id="IPR036565">
    <property type="entry name" value="Mur-like_cat_sf"/>
</dbReference>
<dbReference type="PANTHER" id="PTHR43024:SF1">
    <property type="entry name" value="UDP-N-ACETYLMURAMOYL-TRIPEPTIDE--D-ALANYL-D-ALANINE LIGASE"/>
    <property type="match status" value="1"/>
</dbReference>
<dbReference type="InterPro" id="IPR013221">
    <property type="entry name" value="Mur_ligase_cen"/>
</dbReference>
<dbReference type="AlphaFoldDB" id="A0AAE3SSV8"/>
<dbReference type="GO" id="GO:0005975">
    <property type="term" value="P:carbohydrate metabolic process"/>
    <property type="evidence" value="ECO:0007669"/>
    <property type="project" value="InterPro"/>
</dbReference>
<evidence type="ECO:0000256" key="3">
    <source>
        <dbReference type="ARBA" id="ARBA00022840"/>
    </source>
</evidence>
<keyword evidence="7" id="KW-1185">Reference proteome</keyword>
<keyword evidence="1 6" id="KW-0436">Ligase</keyword>
<dbReference type="GO" id="GO:0005524">
    <property type="term" value="F:ATP binding"/>
    <property type="evidence" value="ECO:0007669"/>
    <property type="project" value="UniProtKB-KW"/>
</dbReference>
<feature type="domain" description="Mur ligase central" evidence="5">
    <location>
        <begin position="674"/>
        <end position="858"/>
    </location>
</feature>
<evidence type="ECO:0000313" key="7">
    <source>
        <dbReference type="Proteomes" id="UP001208771"/>
    </source>
</evidence>
<name>A0AAE3SSV8_9HYPH</name>
<protein>
    <submittedName>
        <fullName evidence="6">Mur ligase family protein</fullName>
    </submittedName>
</protein>
<reference evidence="6" key="1">
    <citation type="submission" date="2022-07" db="EMBL/GenBank/DDBJ databases">
        <title>Ectorhizobium quercum gen.nov., sp. nov.</title>
        <authorList>
            <person name="Ma T."/>
            <person name="Li Y."/>
        </authorList>
    </citation>
    <scope>NUCLEOTIDE SEQUENCE</scope>
    <source>
        <strain evidence="6">BDR2-2</strain>
    </source>
</reference>
<evidence type="ECO:0000256" key="1">
    <source>
        <dbReference type="ARBA" id="ARBA00022598"/>
    </source>
</evidence>
<dbReference type="PANTHER" id="PTHR43024">
    <property type="entry name" value="UDP-N-ACETYLMURAMOYL-TRIPEPTIDE--D-ALANYL-D-ALANINE LIGASE"/>
    <property type="match status" value="1"/>
</dbReference>
<dbReference type="InterPro" id="IPR008928">
    <property type="entry name" value="6-hairpin_glycosidase_sf"/>
</dbReference>
<keyword evidence="3" id="KW-0067">ATP-binding</keyword>
<proteinExistence type="predicted"/>
<dbReference type="Gene3D" id="3.40.1190.10">
    <property type="entry name" value="Mur-like, catalytic domain"/>
    <property type="match status" value="1"/>
</dbReference>
<comment type="caution">
    <text evidence="6">The sequence shown here is derived from an EMBL/GenBank/DDBJ whole genome shotgun (WGS) entry which is preliminary data.</text>
</comment>
<dbReference type="InterPro" id="IPR004101">
    <property type="entry name" value="Mur_ligase_C"/>
</dbReference>
<dbReference type="Proteomes" id="UP001208771">
    <property type="component" value="Unassembled WGS sequence"/>
</dbReference>
<evidence type="ECO:0000259" key="4">
    <source>
        <dbReference type="Pfam" id="PF02875"/>
    </source>
</evidence>
<dbReference type="InterPro" id="IPR036615">
    <property type="entry name" value="Mur_ligase_C_dom_sf"/>
</dbReference>
<dbReference type="SUPFAM" id="SSF53623">
    <property type="entry name" value="MurD-like peptide ligases, catalytic domain"/>
    <property type="match status" value="1"/>
</dbReference>
<evidence type="ECO:0000259" key="5">
    <source>
        <dbReference type="Pfam" id="PF08245"/>
    </source>
</evidence>